<dbReference type="AlphaFoldDB" id="A0A290ZG50"/>
<keyword evidence="3" id="KW-1185">Reference proteome</keyword>
<name>A0A290ZG50_9PSEU</name>
<feature type="compositionally biased region" description="Gly residues" evidence="1">
    <location>
        <begin position="183"/>
        <end position="200"/>
    </location>
</feature>
<evidence type="ECO:0000313" key="2">
    <source>
        <dbReference type="EMBL" id="ATE57998.1"/>
    </source>
</evidence>
<sequence>MTTATYESTVLLGTTSYRVVASADPDLVVELTGVDTSGAQVAEGALRLPADAGVAVGRLLGQVLGALGRLGARGPTGRERPANANQPWSGELDGELRAAWLEAEPGTTAAELVRVVARGMGRSAWSIRARLARVGCDPDVPGRVLSPAGAGVLGAGELVAAGVPPPVGTVTAGAGVGAGGGGMGTGAAGGGDAAGGGAGAGDARQAGAGSGVSQGADQGVVQGQA</sequence>
<feature type="compositionally biased region" description="Low complexity" evidence="1">
    <location>
        <begin position="201"/>
        <end position="225"/>
    </location>
</feature>
<evidence type="ECO:0000313" key="3">
    <source>
        <dbReference type="Proteomes" id="UP000218505"/>
    </source>
</evidence>
<organism evidence="2 3">
    <name type="scientific">Actinosynnema pretiosum</name>
    <dbReference type="NCBI Taxonomy" id="42197"/>
    <lineage>
        <taxon>Bacteria</taxon>
        <taxon>Bacillati</taxon>
        <taxon>Actinomycetota</taxon>
        <taxon>Actinomycetes</taxon>
        <taxon>Pseudonocardiales</taxon>
        <taxon>Pseudonocardiaceae</taxon>
        <taxon>Actinosynnema</taxon>
    </lineage>
</organism>
<evidence type="ECO:0000256" key="1">
    <source>
        <dbReference type="SAM" id="MobiDB-lite"/>
    </source>
</evidence>
<accession>A0A290ZG50</accession>
<proteinExistence type="predicted"/>
<protein>
    <submittedName>
        <fullName evidence="2">Uncharacterized protein</fullName>
    </submittedName>
</protein>
<dbReference type="EMBL" id="CP023445">
    <property type="protein sequence ID" value="ATE57998.1"/>
    <property type="molecule type" value="Genomic_DNA"/>
</dbReference>
<dbReference type="RefSeq" id="WP_096497622.1">
    <property type="nucleotide sequence ID" value="NZ_CP023445.1"/>
</dbReference>
<reference evidence="2" key="1">
    <citation type="submission" date="2017-09" db="EMBL/GenBank/DDBJ databases">
        <title>Complete Genome Sequence of ansamitocin-producing Bacterium Actinosynnema pretiosum X47.</title>
        <authorList>
            <person name="Cao G."/>
            <person name="Zong G."/>
            <person name="Zhong C."/>
            <person name="Fu J."/>
        </authorList>
    </citation>
    <scope>NUCLEOTIDE SEQUENCE [LARGE SCALE GENOMIC DNA]</scope>
    <source>
        <strain evidence="2">X47</strain>
    </source>
</reference>
<gene>
    <name evidence="2" type="ORF">CNX65_05275</name>
</gene>
<feature type="region of interest" description="Disordered" evidence="1">
    <location>
        <begin position="183"/>
        <end position="225"/>
    </location>
</feature>
<dbReference type="Proteomes" id="UP000218505">
    <property type="component" value="Chromosome"/>
</dbReference>
<dbReference type="KEGG" id="apre:CNX65_05275"/>